<dbReference type="Gene3D" id="3.40.50.10540">
    <property type="entry name" value="Crotonobetainyl-coa:carnitine coa-transferase, domain 1"/>
    <property type="match status" value="1"/>
</dbReference>
<evidence type="ECO:0000256" key="1">
    <source>
        <dbReference type="ARBA" id="ARBA00008383"/>
    </source>
</evidence>
<feature type="compositionally biased region" description="Low complexity" evidence="3">
    <location>
        <begin position="1"/>
        <end position="13"/>
    </location>
</feature>
<dbReference type="SUPFAM" id="SSF89796">
    <property type="entry name" value="CoA-transferase family III (CaiB/BaiF)"/>
    <property type="match status" value="1"/>
</dbReference>
<dbReference type="OrthoDB" id="9797653at2"/>
<evidence type="ECO:0000256" key="3">
    <source>
        <dbReference type="SAM" id="MobiDB-lite"/>
    </source>
</evidence>
<sequence>MTGPHPADPAAARPRPDAPAPGSPGSPGSPGPLAGLRVLDLATLFAGPLAATMLGDFGAEVIKVEHPRRPDPARGHGPAKDGIGLWWKLLGRNKKTITLDLSTPGGREVLLRLAAETDVIIENFRPGTLEKWDLAWTELAAVNPRLVLARVTGFGQFGPYAHRPGFGTLAEAMSGFAAITGQPDGPPTLPPFGLADSIAALATSYAVMAALRGRETTGRGQVVDMAIIEPMLTVLGPQPLWYDQLGYVQERTGNRSANNAPRNTYRTADGSWVAVSTSAQSIAERVLRLVGRPELIDEPWFATGAGRARHAEELDTAVGDWIARHDRAEVLAGFEKAEAAIAPVYDIRDVMADEQYQALGSLTDVPDDELGTVRMQNVLFRLSETPGAIHWAGRAHGADTDEVLTGLGMTGPEIAGLRAAGAL</sequence>
<dbReference type="Proteomes" id="UP000308697">
    <property type="component" value="Unassembled WGS sequence"/>
</dbReference>
<dbReference type="Gene3D" id="3.30.1540.10">
    <property type="entry name" value="formyl-coa transferase, domain 3"/>
    <property type="match status" value="1"/>
</dbReference>
<keyword evidence="5" id="KW-1185">Reference proteome</keyword>
<proteinExistence type="inferred from homology"/>
<protein>
    <submittedName>
        <fullName evidence="4">CoA transferase</fullName>
    </submittedName>
</protein>
<keyword evidence="2 4" id="KW-0808">Transferase</keyword>
<evidence type="ECO:0000313" key="4">
    <source>
        <dbReference type="EMBL" id="TJZ51022.1"/>
    </source>
</evidence>
<feature type="region of interest" description="Disordered" evidence="3">
    <location>
        <begin position="1"/>
        <end position="32"/>
    </location>
</feature>
<dbReference type="PANTHER" id="PTHR48228:SF6">
    <property type="entry name" value="L-CARNITINE COA-TRANSFERASE"/>
    <property type="match status" value="1"/>
</dbReference>
<gene>
    <name evidence="4" type="ORF">FCH28_21210</name>
</gene>
<dbReference type="RefSeq" id="WP_136741656.1">
    <property type="nucleotide sequence ID" value="NZ_SUMB01000007.1"/>
</dbReference>
<dbReference type="GO" id="GO:0016740">
    <property type="term" value="F:transferase activity"/>
    <property type="evidence" value="ECO:0007669"/>
    <property type="project" value="UniProtKB-KW"/>
</dbReference>
<organism evidence="4 5">
    <name type="scientific">Streptomyces piniterrae</name>
    <dbReference type="NCBI Taxonomy" id="2571125"/>
    <lineage>
        <taxon>Bacteria</taxon>
        <taxon>Bacillati</taxon>
        <taxon>Actinomycetota</taxon>
        <taxon>Actinomycetes</taxon>
        <taxon>Kitasatosporales</taxon>
        <taxon>Streptomycetaceae</taxon>
        <taxon>Streptomyces</taxon>
    </lineage>
</organism>
<name>A0A4U0NBY8_9ACTN</name>
<dbReference type="InterPro" id="IPR050509">
    <property type="entry name" value="CoA-transferase_III"/>
</dbReference>
<dbReference type="InterPro" id="IPR023606">
    <property type="entry name" value="CoA-Trfase_III_dom_1_sf"/>
</dbReference>
<accession>A0A4U0NBY8</accession>
<dbReference type="InterPro" id="IPR044855">
    <property type="entry name" value="CoA-Trfase_III_dom3_sf"/>
</dbReference>
<reference evidence="4 5" key="1">
    <citation type="submission" date="2019-04" db="EMBL/GenBank/DDBJ databases">
        <title>Streptomyces piniterrae sp. nov., a heliquinomycin-producing actinomycete isolated from rhizosphere soil of Pinus yunnanensis.</title>
        <authorList>
            <person name="Zhuang X."/>
            <person name="Zhao J."/>
        </authorList>
    </citation>
    <scope>NUCLEOTIDE SEQUENCE [LARGE SCALE GENOMIC DNA]</scope>
    <source>
        <strain evidence="5">jys28</strain>
    </source>
</reference>
<feature type="compositionally biased region" description="Pro residues" evidence="3">
    <location>
        <begin position="17"/>
        <end position="30"/>
    </location>
</feature>
<evidence type="ECO:0000256" key="2">
    <source>
        <dbReference type="ARBA" id="ARBA00022679"/>
    </source>
</evidence>
<dbReference type="InterPro" id="IPR003673">
    <property type="entry name" value="CoA-Trfase_fam_III"/>
</dbReference>
<dbReference type="Pfam" id="PF02515">
    <property type="entry name" value="CoA_transf_3"/>
    <property type="match status" value="1"/>
</dbReference>
<comment type="similarity">
    <text evidence="1">Belongs to the CoA-transferase III family.</text>
</comment>
<evidence type="ECO:0000313" key="5">
    <source>
        <dbReference type="Proteomes" id="UP000308697"/>
    </source>
</evidence>
<dbReference type="AlphaFoldDB" id="A0A4U0NBY8"/>
<comment type="caution">
    <text evidence="4">The sequence shown here is derived from an EMBL/GenBank/DDBJ whole genome shotgun (WGS) entry which is preliminary data.</text>
</comment>
<dbReference type="PANTHER" id="PTHR48228">
    <property type="entry name" value="SUCCINYL-COA--D-CITRAMALATE COA-TRANSFERASE"/>
    <property type="match status" value="1"/>
</dbReference>
<dbReference type="EMBL" id="SUMB01000007">
    <property type="protein sequence ID" value="TJZ51022.1"/>
    <property type="molecule type" value="Genomic_DNA"/>
</dbReference>